<reference evidence="1 2" key="1">
    <citation type="journal article" date="2020" name="Mol. Biol. Evol.">
        <title>Distinct Expression and Methylation Patterns for Genes with Different Fates following a Single Whole-Genome Duplication in Flowering Plants.</title>
        <authorList>
            <person name="Shi T."/>
            <person name="Rahmani R.S."/>
            <person name="Gugger P.F."/>
            <person name="Wang M."/>
            <person name="Li H."/>
            <person name="Zhang Y."/>
            <person name="Li Z."/>
            <person name="Wang Q."/>
            <person name="Van de Peer Y."/>
            <person name="Marchal K."/>
            <person name="Chen J."/>
        </authorList>
    </citation>
    <scope>NUCLEOTIDE SEQUENCE [LARGE SCALE GENOMIC DNA]</scope>
    <source>
        <tissue evidence="1">Leaf</tissue>
    </source>
</reference>
<comment type="caution">
    <text evidence="1">The sequence shown here is derived from an EMBL/GenBank/DDBJ whole genome shotgun (WGS) entry which is preliminary data.</text>
</comment>
<name>A0A822ZJS6_NELNU</name>
<protein>
    <submittedName>
        <fullName evidence="1">Uncharacterized protein</fullName>
    </submittedName>
</protein>
<dbReference type="Proteomes" id="UP000607653">
    <property type="component" value="Unassembled WGS sequence"/>
</dbReference>
<dbReference type="EMBL" id="DUZY01000006">
    <property type="protein sequence ID" value="DAD43685.1"/>
    <property type="molecule type" value="Genomic_DNA"/>
</dbReference>
<keyword evidence="2" id="KW-1185">Reference proteome</keyword>
<organism evidence="1 2">
    <name type="scientific">Nelumbo nucifera</name>
    <name type="common">Sacred lotus</name>
    <dbReference type="NCBI Taxonomy" id="4432"/>
    <lineage>
        <taxon>Eukaryota</taxon>
        <taxon>Viridiplantae</taxon>
        <taxon>Streptophyta</taxon>
        <taxon>Embryophyta</taxon>
        <taxon>Tracheophyta</taxon>
        <taxon>Spermatophyta</taxon>
        <taxon>Magnoliopsida</taxon>
        <taxon>Proteales</taxon>
        <taxon>Nelumbonaceae</taxon>
        <taxon>Nelumbo</taxon>
    </lineage>
</organism>
<evidence type="ECO:0000313" key="1">
    <source>
        <dbReference type="EMBL" id="DAD43685.1"/>
    </source>
</evidence>
<proteinExistence type="predicted"/>
<gene>
    <name evidence="1" type="ORF">HUJ06_001915</name>
</gene>
<sequence length="63" mass="7161">MVSMIEWNSSSLEKFSVLQERRNPTSHIVNSLASKQTKIKSKSSRLNIALFRNIAAKSSLQRL</sequence>
<dbReference type="AlphaFoldDB" id="A0A822ZJS6"/>
<accession>A0A822ZJS6</accession>
<evidence type="ECO:0000313" key="2">
    <source>
        <dbReference type="Proteomes" id="UP000607653"/>
    </source>
</evidence>